<evidence type="ECO:0000256" key="10">
    <source>
        <dbReference type="RuleBase" id="RU366035"/>
    </source>
</evidence>
<dbReference type="GO" id="GO:0032220">
    <property type="term" value="P:plasma membrane fusion involved in cytogamy"/>
    <property type="evidence" value="ECO:0007669"/>
    <property type="project" value="TreeGrafter"/>
</dbReference>
<evidence type="ECO:0000256" key="5">
    <source>
        <dbReference type="ARBA" id="ARBA00022692"/>
    </source>
</evidence>
<evidence type="ECO:0000313" key="13">
    <source>
        <dbReference type="Proteomes" id="UP000758603"/>
    </source>
</evidence>
<evidence type="ECO:0000313" key="12">
    <source>
        <dbReference type="EMBL" id="KAH6656389.1"/>
    </source>
</evidence>
<evidence type="ECO:0000256" key="2">
    <source>
        <dbReference type="ARBA" id="ARBA00004651"/>
    </source>
</evidence>
<protein>
    <recommendedName>
        <fullName evidence="10">Plasma membrane fusion protein PRM1</fullName>
    </recommendedName>
</protein>
<keyword evidence="9" id="KW-0325">Glycoprotein</keyword>
<dbReference type="RefSeq" id="XP_045960623.1">
    <property type="nucleotide sequence ID" value="XM_046106606.1"/>
</dbReference>
<evidence type="ECO:0000256" key="1">
    <source>
        <dbReference type="ARBA" id="ARBA00002512"/>
    </source>
</evidence>
<sequence length="735" mass="79922">MESIKRKLDILPGTLRSQPVDSRSFSEKANTSSSDIWQRNGTTPYLGLQARLSQVWFNRWTVLLLLVLVRVLLLIGSLNDNLGDAKVKALSACTKVEDVGSAMASMPHYLSVGVNRLAASGITDVVHGMMKVLDMILTAVQELILFVINMMTSTYTCLIAAAVHGGLNVTAVVVTKSTDALNDVFPAVADDLGSVTDGVNKAIDEAWSWIDGLSGLFGGKPSKPDIDISADLDKIKNFKIDSSGFVSDLDKLNDDLPTFKEVQNFTAQAVAFPFNLLKQVLNDTYGDWKFDESVFPVAQKEALSFCSENSALSDFFENLFELVAKAKIAFIVVLALLAILVCVPMAWWEIRSWRRLKDYQTTFVQRKFDETDMMMMSSRPFPSKVGLRFSDWLTGNKDHGSHADPNSSQQKRETLTRWAVAYGTTLPALFVLSLAIAGFFSCLCQYIILAGVEKEVPALANQVGDFAGEVVTSLQRVSENWANDANGVMTKHSDEINNDVLGYVVNATDAVNDTLNVFTDEMDKALTTAFDGTVLMDPIKEVVYCLIGLKVEAVQKGLTWVHDHAHVTFPLFPNDTFSTGAAKSIDGDSDLTSFLASPSSVSTDEVTGAVTSVTTHIRNNIIQEALISTALLLVYVLVVLIGVMRMLVGMAGLGYEAKGSTGEPTTAPPYTVQPDSTMRSVGETSADSRKAEYADKDGGFEMQDNPFGSGSFQTGSAARVAQPSDLPSYHRNPGQ</sequence>
<feature type="transmembrane region" description="Helical" evidence="10">
    <location>
        <begin position="625"/>
        <end position="648"/>
    </location>
</feature>
<dbReference type="InterPro" id="IPR026777">
    <property type="entry name" value="PRM1"/>
</dbReference>
<feature type="compositionally biased region" description="Basic and acidic residues" evidence="11">
    <location>
        <begin position="686"/>
        <end position="699"/>
    </location>
</feature>
<keyword evidence="13" id="KW-1185">Reference proteome</keyword>
<keyword evidence="4 10" id="KW-1003">Cell membrane</keyword>
<feature type="region of interest" description="Disordered" evidence="11">
    <location>
        <begin position="658"/>
        <end position="735"/>
    </location>
</feature>
<dbReference type="Proteomes" id="UP000758603">
    <property type="component" value="Unassembled WGS sequence"/>
</dbReference>
<evidence type="ECO:0000256" key="6">
    <source>
        <dbReference type="ARBA" id="ARBA00022971"/>
    </source>
</evidence>
<comment type="subcellular location">
    <subcellularLocation>
        <location evidence="2 10">Cell membrane</location>
        <topology evidence="2 10">Multi-pass membrane protein</topology>
    </subcellularLocation>
</comment>
<comment type="function">
    <text evidence="1 10">Involved in cell fusion during mating by stabilizing the plasma membrane fusion event.</text>
</comment>
<name>A0A9P8ZZU5_9PEZI</name>
<proteinExistence type="inferred from homology"/>
<dbReference type="GO" id="GO:0005886">
    <property type="term" value="C:plasma membrane"/>
    <property type="evidence" value="ECO:0007669"/>
    <property type="project" value="UniProtKB-SubCell"/>
</dbReference>
<comment type="caution">
    <text evidence="10">Lacks conserved residue(s) required for the propagation of feature annotation.</text>
</comment>
<feature type="transmembrane region" description="Helical" evidence="10">
    <location>
        <begin position="328"/>
        <end position="348"/>
    </location>
</feature>
<evidence type="ECO:0000256" key="9">
    <source>
        <dbReference type="ARBA" id="ARBA00023180"/>
    </source>
</evidence>
<dbReference type="GeneID" id="70135497"/>
<accession>A0A9P8ZZU5</accession>
<keyword evidence="5 10" id="KW-0812">Transmembrane</keyword>
<feature type="transmembrane region" description="Helical" evidence="10">
    <location>
        <begin position="419"/>
        <end position="440"/>
    </location>
</feature>
<organism evidence="12 13">
    <name type="scientific">Truncatella angustata</name>
    <dbReference type="NCBI Taxonomy" id="152316"/>
    <lineage>
        <taxon>Eukaryota</taxon>
        <taxon>Fungi</taxon>
        <taxon>Dikarya</taxon>
        <taxon>Ascomycota</taxon>
        <taxon>Pezizomycotina</taxon>
        <taxon>Sordariomycetes</taxon>
        <taxon>Xylariomycetidae</taxon>
        <taxon>Amphisphaeriales</taxon>
        <taxon>Sporocadaceae</taxon>
        <taxon>Truncatella</taxon>
    </lineage>
</organism>
<keyword evidence="7 10" id="KW-1133">Transmembrane helix</keyword>
<dbReference type="GO" id="GO:0043332">
    <property type="term" value="C:mating projection tip"/>
    <property type="evidence" value="ECO:0007669"/>
    <property type="project" value="UniProtKB-UniRule"/>
</dbReference>
<evidence type="ECO:0000256" key="3">
    <source>
        <dbReference type="ARBA" id="ARBA00010780"/>
    </source>
</evidence>
<gene>
    <name evidence="12" type="ORF">BKA67DRAFT_654731</name>
</gene>
<keyword evidence="6 10" id="KW-0184">Conjugation</keyword>
<feature type="compositionally biased region" description="Polar residues" evidence="11">
    <location>
        <begin position="706"/>
        <end position="716"/>
    </location>
</feature>
<feature type="compositionally biased region" description="Polar residues" evidence="11">
    <location>
        <begin position="673"/>
        <end position="685"/>
    </location>
</feature>
<dbReference type="PANTHER" id="PTHR31030">
    <property type="entry name" value="PLASMA MEMBRANE FUSION PROTEIN PRM1"/>
    <property type="match status" value="1"/>
</dbReference>
<dbReference type="EMBL" id="JAGPXC010000002">
    <property type="protein sequence ID" value="KAH6656389.1"/>
    <property type="molecule type" value="Genomic_DNA"/>
</dbReference>
<evidence type="ECO:0000256" key="8">
    <source>
        <dbReference type="ARBA" id="ARBA00023136"/>
    </source>
</evidence>
<evidence type="ECO:0000256" key="7">
    <source>
        <dbReference type="ARBA" id="ARBA00022989"/>
    </source>
</evidence>
<evidence type="ECO:0000256" key="4">
    <source>
        <dbReference type="ARBA" id="ARBA00022475"/>
    </source>
</evidence>
<comment type="caution">
    <text evidence="12">The sequence shown here is derived from an EMBL/GenBank/DDBJ whole genome shotgun (WGS) entry which is preliminary data.</text>
</comment>
<keyword evidence="8 10" id="KW-0472">Membrane</keyword>
<dbReference type="PANTHER" id="PTHR31030:SF1">
    <property type="entry name" value="PLASMA MEMBRANE FUSION PROTEIN PRM1"/>
    <property type="match status" value="1"/>
</dbReference>
<feature type="transmembrane region" description="Helical" evidence="10">
    <location>
        <begin position="60"/>
        <end position="78"/>
    </location>
</feature>
<reference evidence="12" key="1">
    <citation type="journal article" date="2021" name="Nat. Commun.">
        <title>Genetic determinants of endophytism in the Arabidopsis root mycobiome.</title>
        <authorList>
            <person name="Mesny F."/>
            <person name="Miyauchi S."/>
            <person name="Thiergart T."/>
            <person name="Pickel B."/>
            <person name="Atanasova L."/>
            <person name="Karlsson M."/>
            <person name="Huettel B."/>
            <person name="Barry K.W."/>
            <person name="Haridas S."/>
            <person name="Chen C."/>
            <person name="Bauer D."/>
            <person name="Andreopoulos W."/>
            <person name="Pangilinan J."/>
            <person name="LaButti K."/>
            <person name="Riley R."/>
            <person name="Lipzen A."/>
            <person name="Clum A."/>
            <person name="Drula E."/>
            <person name="Henrissat B."/>
            <person name="Kohler A."/>
            <person name="Grigoriev I.V."/>
            <person name="Martin F.M."/>
            <person name="Hacquard S."/>
        </authorList>
    </citation>
    <scope>NUCLEOTIDE SEQUENCE</scope>
    <source>
        <strain evidence="12">MPI-SDFR-AT-0073</strain>
    </source>
</reference>
<comment type="similarity">
    <text evidence="3 10">Belongs to the PRM1 family.</text>
</comment>
<dbReference type="AlphaFoldDB" id="A0A9P8ZZU5"/>
<evidence type="ECO:0000256" key="11">
    <source>
        <dbReference type="SAM" id="MobiDB-lite"/>
    </source>
</evidence>
<dbReference type="OrthoDB" id="5356111at2759"/>